<dbReference type="SUPFAM" id="SSF81321">
    <property type="entry name" value="Family A G protein-coupled receptor-like"/>
    <property type="match status" value="1"/>
</dbReference>
<reference evidence="2 3" key="1">
    <citation type="submission" date="2019-10" db="EMBL/GenBank/DDBJ databases">
        <title>Assembly and Annotation for the nematode Trichostrongylus colubriformis.</title>
        <authorList>
            <person name="Martin J."/>
        </authorList>
    </citation>
    <scope>NUCLEOTIDE SEQUENCE [LARGE SCALE GENOMIC DNA]</scope>
    <source>
        <strain evidence="2">G859</strain>
        <tissue evidence="2">Whole worm</tissue>
    </source>
</reference>
<keyword evidence="1" id="KW-0472">Membrane</keyword>
<sequence length="115" mass="13322">MEVFYLNIPWEINEKEYKCSSRDLYEWRRRGAVDIVQGTYFLVLGTIFTSIYLLVMIAMVRGKVLSTPCYKLMLFNGFIDILCLILGSHFVAYFQYNGTVFCSNVVLSHIIGQIV</sequence>
<evidence type="ECO:0000313" key="2">
    <source>
        <dbReference type="EMBL" id="KAK5983887.1"/>
    </source>
</evidence>
<gene>
    <name evidence="2" type="ORF">GCK32_000844</name>
</gene>
<dbReference type="PANTHER" id="PTHR23021">
    <property type="entry name" value="SERPENTINE RECEPTOR, CLASS T"/>
    <property type="match status" value="1"/>
</dbReference>
<accession>A0AAN8FRZ9</accession>
<dbReference type="Pfam" id="PF10321">
    <property type="entry name" value="7TM_GPCR_Srt"/>
    <property type="match status" value="1"/>
</dbReference>
<dbReference type="Proteomes" id="UP001331761">
    <property type="component" value="Unassembled WGS sequence"/>
</dbReference>
<feature type="transmembrane region" description="Helical" evidence="1">
    <location>
        <begin position="40"/>
        <end position="60"/>
    </location>
</feature>
<keyword evidence="1" id="KW-1133">Transmembrane helix</keyword>
<proteinExistence type="predicted"/>
<evidence type="ECO:0000256" key="1">
    <source>
        <dbReference type="SAM" id="Phobius"/>
    </source>
</evidence>
<dbReference type="AlphaFoldDB" id="A0AAN8FRZ9"/>
<keyword evidence="1" id="KW-0812">Transmembrane</keyword>
<keyword evidence="3" id="KW-1185">Reference proteome</keyword>
<dbReference type="InterPro" id="IPR019425">
    <property type="entry name" value="7TM_GPCR_serpentine_rcpt_Srt"/>
</dbReference>
<feature type="transmembrane region" description="Helical" evidence="1">
    <location>
        <begin position="72"/>
        <end position="94"/>
    </location>
</feature>
<protein>
    <submittedName>
        <fullName evidence="2">Uncharacterized protein</fullName>
    </submittedName>
</protein>
<dbReference type="EMBL" id="WIXE01003499">
    <property type="protein sequence ID" value="KAK5983887.1"/>
    <property type="molecule type" value="Genomic_DNA"/>
</dbReference>
<organism evidence="2 3">
    <name type="scientific">Trichostrongylus colubriformis</name>
    <name type="common">Black scour worm</name>
    <dbReference type="NCBI Taxonomy" id="6319"/>
    <lineage>
        <taxon>Eukaryota</taxon>
        <taxon>Metazoa</taxon>
        <taxon>Ecdysozoa</taxon>
        <taxon>Nematoda</taxon>
        <taxon>Chromadorea</taxon>
        <taxon>Rhabditida</taxon>
        <taxon>Rhabditina</taxon>
        <taxon>Rhabditomorpha</taxon>
        <taxon>Strongyloidea</taxon>
        <taxon>Trichostrongylidae</taxon>
        <taxon>Trichostrongylus</taxon>
    </lineage>
</organism>
<evidence type="ECO:0000313" key="3">
    <source>
        <dbReference type="Proteomes" id="UP001331761"/>
    </source>
</evidence>
<comment type="caution">
    <text evidence="2">The sequence shown here is derived from an EMBL/GenBank/DDBJ whole genome shotgun (WGS) entry which is preliminary data.</text>
</comment>
<name>A0AAN8FRZ9_TRICO</name>